<dbReference type="EMBL" id="CP019911">
    <property type="protein sequence ID" value="AQW30527.1"/>
    <property type="molecule type" value="Genomic_DNA"/>
</dbReference>
<protein>
    <recommendedName>
        <fullName evidence="4">Endopeptidase</fullName>
    </recommendedName>
</protein>
<feature type="chain" id="PRO_5010700914" description="Endopeptidase" evidence="1">
    <location>
        <begin position="25"/>
        <end position="161"/>
    </location>
</feature>
<dbReference type="AlphaFoldDB" id="A0A1U9VK50"/>
<keyword evidence="1" id="KW-0732">Signal</keyword>
<name>A0A1U9VK50_9RALS</name>
<evidence type="ECO:0008006" key="4">
    <source>
        <dbReference type="Google" id="ProtNLM"/>
    </source>
</evidence>
<sequence>MTRTLIALAVGALAAWSFASNHYAAEIADMEKTQAKALAKAEETARKRLEAEQTRGNVLSDKLAKTETALTQKTQEVSDALSRLTTGRKCLDARVVRVLNGTSNGTAADNVRAAAVTSDAADGPAATDTDVSGWINHARGQYEKCRARLGGLIDFEEGRVQ</sequence>
<dbReference type="RefSeq" id="WP_078222652.1">
    <property type="nucleotide sequence ID" value="NZ_CP019911.1"/>
</dbReference>
<accession>A0A1U9VK50</accession>
<reference evidence="2 3" key="1">
    <citation type="submission" date="2017-02" db="EMBL/GenBank/DDBJ databases">
        <title>Blood Disease Bacterium A2-HR MARDI.</title>
        <authorList>
            <person name="Badrun R."/>
            <person name="Abu Bakar N."/>
            <person name="Laboh R."/>
        </authorList>
    </citation>
    <scope>NUCLEOTIDE SEQUENCE [LARGE SCALE GENOMIC DNA]</scope>
    <source>
        <strain evidence="2 3">A2-HR MARDI</strain>
    </source>
</reference>
<evidence type="ECO:0000313" key="3">
    <source>
        <dbReference type="Proteomes" id="UP000189628"/>
    </source>
</evidence>
<organism evidence="2 3">
    <name type="scientific">blood disease bacterium A2-HR MARDI</name>
    <dbReference type="NCBI Taxonomy" id="1944648"/>
    <lineage>
        <taxon>Bacteria</taxon>
        <taxon>Pseudomonadati</taxon>
        <taxon>Pseudomonadota</taxon>
        <taxon>Betaproteobacteria</taxon>
        <taxon>Burkholderiales</taxon>
        <taxon>Burkholderiaceae</taxon>
        <taxon>Ralstonia</taxon>
        <taxon>Ralstonia solanacearum species complex</taxon>
    </lineage>
</organism>
<dbReference type="Proteomes" id="UP000189628">
    <property type="component" value="Chromosome"/>
</dbReference>
<evidence type="ECO:0000256" key="1">
    <source>
        <dbReference type="SAM" id="SignalP"/>
    </source>
</evidence>
<feature type="signal peptide" evidence="1">
    <location>
        <begin position="1"/>
        <end position="24"/>
    </location>
</feature>
<proteinExistence type="predicted"/>
<gene>
    <name evidence="2" type="ORF">B0B51_11510</name>
</gene>
<evidence type="ECO:0000313" key="2">
    <source>
        <dbReference type="EMBL" id="AQW30527.1"/>
    </source>
</evidence>